<sequence>MKKVINLDYLKKYMEQNKISESKLAELIGVDYTTVYRVFKGNRNPGAKFITGLIKSGLDIDLKEIFSNN</sequence>
<reference evidence="2 3" key="1">
    <citation type="submission" date="2008-07" db="EMBL/GenBank/DDBJ databases">
        <authorList>
            <person name="Gonzalez J."/>
            <person name="Sokolova T."/>
            <person name="Ferriera S."/>
            <person name="Johnson J."/>
            <person name="Kravitz S."/>
            <person name="Beeson K."/>
            <person name="Sutton G."/>
            <person name="Rogers Y.-H."/>
            <person name="Friedman R."/>
            <person name="Frazier M."/>
            <person name="Venter J.C."/>
        </authorList>
    </citation>
    <scope>NUCLEOTIDE SEQUENCE [LARGE SCALE GENOMIC DNA]</scope>
    <source>
        <strain evidence="2 3">DSM 12653</strain>
    </source>
</reference>
<accession>A0A0F5PJ84</accession>
<dbReference type="Gene3D" id="1.10.260.40">
    <property type="entry name" value="lambda repressor-like DNA-binding domains"/>
    <property type="match status" value="1"/>
</dbReference>
<gene>
    <name evidence="2" type="ORF">CDSM653_02541</name>
</gene>
<dbReference type="CDD" id="cd00093">
    <property type="entry name" value="HTH_XRE"/>
    <property type="match status" value="1"/>
</dbReference>
<dbReference type="PROSITE" id="PS50943">
    <property type="entry name" value="HTH_CROC1"/>
    <property type="match status" value="1"/>
</dbReference>
<dbReference type="Pfam" id="PF01381">
    <property type="entry name" value="HTH_3"/>
    <property type="match status" value="1"/>
</dbReference>
<dbReference type="SMART" id="SM00530">
    <property type="entry name" value="HTH_XRE"/>
    <property type="match status" value="1"/>
</dbReference>
<dbReference type="AlphaFoldDB" id="A0A0F5PJ84"/>
<reference evidence="3" key="3">
    <citation type="submission" date="2015-02" db="EMBL/GenBank/DDBJ databases">
        <title>Genome analysis of three genomes within the thermophilic hydrogenogenic bacterial species Caldanaerobacter subterraneus.</title>
        <authorList>
            <person name="Sant'Anna F.H."/>
            <person name="Lebedinsky A."/>
            <person name="Sokolova T."/>
            <person name="Robb F.T."/>
            <person name="Gonzalez J.M."/>
        </authorList>
    </citation>
    <scope>NUCLEOTIDE SEQUENCE [LARGE SCALE GENOMIC DNA]</scope>
    <source>
        <strain evidence="3">DSM 12653</strain>
    </source>
</reference>
<evidence type="ECO:0000313" key="3">
    <source>
        <dbReference type="Proteomes" id="UP000010146"/>
    </source>
</evidence>
<organism evidence="2 3">
    <name type="scientific">Caldanaerobacter subterraneus subsp. pacificus DSM 12653</name>
    <dbReference type="NCBI Taxonomy" id="391606"/>
    <lineage>
        <taxon>Bacteria</taxon>
        <taxon>Bacillati</taxon>
        <taxon>Bacillota</taxon>
        <taxon>Clostridia</taxon>
        <taxon>Thermoanaerobacterales</taxon>
        <taxon>Thermoanaerobacteraceae</taxon>
        <taxon>Caldanaerobacter</taxon>
    </lineage>
</organism>
<dbReference type="SUPFAM" id="SSF47413">
    <property type="entry name" value="lambda repressor-like DNA-binding domains"/>
    <property type="match status" value="1"/>
</dbReference>
<comment type="caution">
    <text evidence="2">The sequence shown here is derived from an EMBL/GenBank/DDBJ whole genome shotgun (WGS) entry which is preliminary data.</text>
</comment>
<dbReference type="EMBL" id="ABXP02000126">
    <property type="protein sequence ID" value="KKC28481.1"/>
    <property type="molecule type" value="Genomic_DNA"/>
</dbReference>
<protein>
    <recommendedName>
        <fullName evidence="1">HTH cro/C1-type domain-containing protein</fullName>
    </recommendedName>
</protein>
<proteinExistence type="predicted"/>
<dbReference type="InterPro" id="IPR010982">
    <property type="entry name" value="Lambda_DNA-bd_dom_sf"/>
</dbReference>
<evidence type="ECO:0000313" key="2">
    <source>
        <dbReference type="EMBL" id="KKC28481.1"/>
    </source>
</evidence>
<dbReference type="GO" id="GO:0003677">
    <property type="term" value="F:DNA binding"/>
    <property type="evidence" value="ECO:0007669"/>
    <property type="project" value="InterPro"/>
</dbReference>
<dbReference type="RefSeq" id="WP_022587564.1">
    <property type="nucleotide sequence ID" value="NZ_ABXP02000126.1"/>
</dbReference>
<name>A0A0F5PJ84_9THEO</name>
<evidence type="ECO:0000259" key="1">
    <source>
        <dbReference type="PROSITE" id="PS50943"/>
    </source>
</evidence>
<dbReference type="InterPro" id="IPR001387">
    <property type="entry name" value="Cro/C1-type_HTH"/>
</dbReference>
<dbReference type="Proteomes" id="UP000010146">
    <property type="component" value="Unassembled WGS sequence"/>
</dbReference>
<feature type="domain" description="HTH cro/C1-type" evidence="1">
    <location>
        <begin position="10"/>
        <end position="65"/>
    </location>
</feature>
<reference evidence="2 3" key="2">
    <citation type="journal article" date="2015" name="BMC Genomics">
        <title>Analysis of three genomes within the thermophilic bacterial species Caldanaerobacter subterraneus with a focus on carbon monoxide dehydrogenase evolution and hydrolase diversity.</title>
        <authorList>
            <person name="Sant'Anna F.H."/>
            <person name="Lebedinsky A.V."/>
            <person name="Sokolova T.G."/>
            <person name="Robb F.T."/>
            <person name="Gonzalez J.M."/>
        </authorList>
    </citation>
    <scope>NUCLEOTIDE SEQUENCE [LARGE SCALE GENOMIC DNA]</scope>
    <source>
        <strain evidence="2 3">DSM 12653</strain>
    </source>
</reference>